<name>A0ABT1I3B7_STRSD</name>
<evidence type="ECO:0000313" key="2">
    <source>
        <dbReference type="EMBL" id="MCP2262262.1"/>
    </source>
</evidence>
<dbReference type="EMBL" id="JAMTCP010000061">
    <property type="protein sequence ID" value="MCP2262262.1"/>
    <property type="molecule type" value="Genomic_DNA"/>
</dbReference>
<evidence type="ECO:0000313" key="3">
    <source>
        <dbReference type="Proteomes" id="UP001205311"/>
    </source>
</evidence>
<accession>A0ABT1I3B7</accession>
<reference evidence="2 3" key="1">
    <citation type="submission" date="2022-06" db="EMBL/GenBank/DDBJ databases">
        <title>Genomic Encyclopedia of Archaeal and Bacterial Type Strains, Phase II (KMG-II): from individual species to whole genera.</title>
        <authorList>
            <person name="Goeker M."/>
        </authorList>
    </citation>
    <scope>NUCLEOTIDE SEQUENCE [LARGE SCALE GENOMIC DNA]</scope>
    <source>
        <strain evidence="2 3">DSM 40477</strain>
    </source>
</reference>
<dbReference type="Proteomes" id="UP001205311">
    <property type="component" value="Unassembled WGS sequence"/>
</dbReference>
<evidence type="ECO:0000256" key="1">
    <source>
        <dbReference type="SAM" id="Phobius"/>
    </source>
</evidence>
<sequence>MSTNRKPLRWFHRGRVSRYGHRYRLLHQARRPFRARSVLLVVDLLVSAWTLAISVVAAVTEGNAFLGVSLTLMLIPACRTAALAYIALLFFIPPATRSRLWAHARKAGAVFILGFVSVVLRILGDPESIKSADAVHVALVSVTALFLWTNQVDAAQLFREAIARPLHEKLPRYVYPGRFRRGRKGPAKGVRMRVRNPVDRTPHVFRG</sequence>
<keyword evidence="1" id="KW-1133">Transmembrane helix</keyword>
<feature type="transmembrane region" description="Helical" evidence="1">
    <location>
        <begin position="65"/>
        <end position="92"/>
    </location>
</feature>
<keyword evidence="1" id="KW-0812">Transmembrane</keyword>
<organism evidence="2 3">
    <name type="scientific">Streptoalloteichus tenebrarius (strain ATCC 17920 / DSM 40477 / JCM 4838 / CBS 697.72 / NBRC 16177 / NCIMB 11028 / NRRL B-12390 / A12253. 1 / ISP 5477)</name>
    <name type="common">Streptomyces tenebrarius</name>
    <dbReference type="NCBI Taxonomy" id="1933"/>
    <lineage>
        <taxon>Bacteria</taxon>
        <taxon>Bacillati</taxon>
        <taxon>Actinomycetota</taxon>
        <taxon>Actinomycetes</taxon>
        <taxon>Pseudonocardiales</taxon>
        <taxon>Pseudonocardiaceae</taxon>
        <taxon>Streptoalloteichus</taxon>
    </lineage>
</organism>
<protein>
    <submittedName>
        <fullName evidence="2">Uncharacterized protein</fullName>
    </submittedName>
</protein>
<proteinExistence type="predicted"/>
<keyword evidence="3" id="KW-1185">Reference proteome</keyword>
<comment type="caution">
    <text evidence="2">The sequence shown here is derived from an EMBL/GenBank/DDBJ whole genome shotgun (WGS) entry which is preliminary data.</text>
</comment>
<keyword evidence="1" id="KW-0472">Membrane</keyword>
<feature type="transmembrane region" description="Helical" evidence="1">
    <location>
        <begin position="38"/>
        <end position="59"/>
    </location>
</feature>
<gene>
    <name evidence="2" type="ORF">LX15_005996</name>
</gene>